<dbReference type="OrthoDB" id="3944128at2759"/>
<organism evidence="1 2">
    <name type="scientific">Lophiotrema nucula</name>
    <dbReference type="NCBI Taxonomy" id="690887"/>
    <lineage>
        <taxon>Eukaryota</taxon>
        <taxon>Fungi</taxon>
        <taxon>Dikarya</taxon>
        <taxon>Ascomycota</taxon>
        <taxon>Pezizomycotina</taxon>
        <taxon>Dothideomycetes</taxon>
        <taxon>Pleosporomycetidae</taxon>
        <taxon>Pleosporales</taxon>
        <taxon>Lophiotremataceae</taxon>
        <taxon>Lophiotrema</taxon>
    </lineage>
</organism>
<protein>
    <submittedName>
        <fullName evidence="1">Uncharacterized protein</fullName>
    </submittedName>
</protein>
<keyword evidence="2" id="KW-1185">Reference proteome</keyword>
<dbReference type="EMBL" id="ML977314">
    <property type="protein sequence ID" value="KAF2120316.1"/>
    <property type="molecule type" value="Genomic_DNA"/>
</dbReference>
<evidence type="ECO:0000313" key="1">
    <source>
        <dbReference type="EMBL" id="KAF2120316.1"/>
    </source>
</evidence>
<reference evidence="1" key="1">
    <citation type="journal article" date="2020" name="Stud. Mycol.">
        <title>101 Dothideomycetes genomes: a test case for predicting lifestyles and emergence of pathogens.</title>
        <authorList>
            <person name="Haridas S."/>
            <person name="Albert R."/>
            <person name="Binder M."/>
            <person name="Bloem J."/>
            <person name="Labutti K."/>
            <person name="Salamov A."/>
            <person name="Andreopoulos B."/>
            <person name="Baker S."/>
            <person name="Barry K."/>
            <person name="Bills G."/>
            <person name="Bluhm B."/>
            <person name="Cannon C."/>
            <person name="Castanera R."/>
            <person name="Culley D."/>
            <person name="Daum C."/>
            <person name="Ezra D."/>
            <person name="Gonzalez J."/>
            <person name="Henrissat B."/>
            <person name="Kuo A."/>
            <person name="Liang C."/>
            <person name="Lipzen A."/>
            <person name="Lutzoni F."/>
            <person name="Magnuson J."/>
            <person name="Mondo S."/>
            <person name="Nolan M."/>
            <person name="Ohm R."/>
            <person name="Pangilinan J."/>
            <person name="Park H.-J."/>
            <person name="Ramirez L."/>
            <person name="Alfaro M."/>
            <person name="Sun H."/>
            <person name="Tritt A."/>
            <person name="Yoshinaga Y."/>
            <person name="Zwiers L.-H."/>
            <person name="Turgeon B."/>
            <person name="Goodwin S."/>
            <person name="Spatafora J."/>
            <person name="Crous P."/>
            <person name="Grigoriev I."/>
        </authorList>
    </citation>
    <scope>NUCLEOTIDE SEQUENCE</scope>
    <source>
        <strain evidence="1">CBS 627.86</strain>
    </source>
</reference>
<sequence length="359" mass="38480">IPPANIPALPSQFSDIPQSVIDCWDARANYTSASSFLYSELLNSATWNWTAWSTTSYSLAQYIDERYDCKTTALPSLTTLCDGYPRASTLLKDAYDWRTAQLQAQIPTPTGSIAGPGCSVLSTPTPNAKPTCVLEGGTWEAFYWPTPMPTGSAFCAANLTHATGTPTIPGRANTAVVSGLTLTSPSLYHFIRNVTLKTFVGTASLVGRGLDGQKLYSQSTVAAFLTVAQRESDILTISRLCAGSNKHRYCTFDASNGFSIADQTTVRASEYCGQRGCGTSETVYQDNYKPTLGIPASEIVTQNGAFMDCAWTTTGARVRTKGPAVYNVGLMKSEDWHKITLTGDDTGRSLETAAPVTSG</sequence>
<dbReference type="AlphaFoldDB" id="A0A6A5ZMC1"/>
<dbReference type="Proteomes" id="UP000799770">
    <property type="component" value="Unassembled WGS sequence"/>
</dbReference>
<name>A0A6A5ZMC1_9PLEO</name>
<accession>A0A6A5ZMC1</accession>
<gene>
    <name evidence="1" type="ORF">BDV96DRAFT_485650</name>
</gene>
<evidence type="ECO:0000313" key="2">
    <source>
        <dbReference type="Proteomes" id="UP000799770"/>
    </source>
</evidence>
<feature type="non-terminal residue" evidence="1">
    <location>
        <position position="1"/>
    </location>
</feature>
<proteinExistence type="predicted"/>